<dbReference type="Proteomes" id="UP000283841">
    <property type="component" value="Unassembled WGS sequence"/>
</dbReference>
<proteinExistence type="predicted"/>
<dbReference type="STRING" id="264951.A0A443I475"/>
<organism evidence="2 3">
    <name type="scientific">Byssochlamys spectabilis</name>
    <name type="common">Paecilomyces variotii</name>
    <dbReference type="NCBI Taxonomy" id="264951"/>
    <lineage>
        <taxon>Eukaryota</taxon>
        <taxon>Fungi</taxon>
        <taxon>Dikarya</taxon>
        <taxon>Ascomycota</taxon>
        <taxon>Pezizomycotina</taxon>
        <taxon>Eurotiomycetes</taxon>
        <taxon>Eurotiomycetidae</taxon>
        <taxon>Eurotiales</taxon>
        <taxon>Thermoascaceae</taxon>
        <taxon>Paecilomyces</taxon>
    </lineage>
</organism>
<dbReference type="PANTHER" id="PTHR43591:SF10">
    <property type="entry name" value="ABC TRANSMEMBRANE TYPE-1 DOMAIN-CONTAINING PROTEIN-RELATED"/>
    <property type="match status" value="1"/>
</dbReference>
<dbReference type="PANTHER" id="PTHR43591">
    <property type="entry name" value="METHYLTRANSFERASE"/>
    <property type="match status" value="1"/>
</dbReference>
<name>A0A443I475_BYSSP</name>
<dbReference type="SUPFAM" id="SSF53335">
    <property type="entry name" value="S-adenosyl-L-methionine-dependent methyltransferases"/>
    <property type="match status" value="1"/>
</dbReference>
<dbReference type="Pfam" id="PF13489">
    <property type="entry name" value="Methyltransf_23"/>
    <property type="match status" value="1"/>
</dbReference>
<dbReference type="InterPro" id="IPR029063">
    <property type="entry name" value="SAM-dependent_MTases_sf"/>
</dbReference>
<gene>
    <name evidence="2" type="ORF">C8Q69DRAFT_502428</name>
</gene>
<dbReference type="RefSeq" id="XP_028488524.1">
    <property type="nucleotide sequence ID" value="XM_028632392.1"/>
</dbReference>
<evidence type="ECO:0000256" key="1">
    <source>
        <dbReference type="SAM" id="MobiDB-lite"/>
    </source>
</evidence>
<feature type="region of interest" description="Disordered" evidence="1">
    <location>
        <begin position="1"/>
        <end position="51"/>
    </location>
</feature>
<evidence type="ECO:0000313" key="3">
    <source>
        <dbReference type="Proteomes" id="UP000283841"/>
    </source>
</evidence>
<dbReference type="GO" id="GO:0032259">
    <property type="term" value="P:methylation"/>
    <property type="evidence" value="ECO:0007669"/>
    <property type="project" value="UniProtKB-KW"/>
</dbReference>
<keyword evidence="2" id="KW-0808">Transferase</keyword>
<reference evidence="2 3" key="1">
    <citation type="journal article" date="2018" name="Front. Microbiol.">
        <title>Genomic and genetic insights into a cosmopolitan fungus, Paecilomyces variotii (Eurotiales).</title>
        <authorList>
            <person name="Urquhart A.S."/>
            <person name="Mondo S.J."/>
            <person name="Makela M.R."/>
            <person name="Hane J.K."/>
            <person name="Wiebenga A."/>
            <person name="He G."/>
            <person name="Mihaltcheva S."/>
            <person name="Pangilinan J."/>
            <person name="Lipzen A."/>
            <person name="Barry K."/>
            <person name="de Vries R.P."/>
            <person name="Grigoriev I.V."/>
            <person name="Idnurm A."/>
        </authorList>
    </citation>
    <scope>NUCLEOTIDE SEQUENCE [LARGE SCALE GENOMIC DNA]</scope>
    <source>
        <strain evidence="2 3">CBS 101075</strain>
    </source>
</reference>
<dbReference type="VEuPathDB" id="FungiDB:C8Q69DRAFT_502428"/>
<evidence type="ECO:0000313" key="2">
    <source>
        <dbReference type="EMBL" id="RWQ98879.1"/>
    </source>
</evidence>
<keyword evidence="3" id="KW-1185">Reference proteome</keyword>
<dbReference type="CDD" id="cd02440">
    <property type="entry name" value="AdoMet_MTases"/>
    <property type="match status" value="1"/>
</dbReference>
<sequence length="353" mass="40029">MATSPRATPARATSPRATSPRATSPRPANPAPTTVNVEVDDRATENDSTYGDELTTFTASVTSSILNYRNENGRRYHAYHDGTYQLPNDEDEKERLDIMHEMMLTMLDRKLFLAPIGDSADKVLDLGTGTGVWAIDFADMFPSTEVWGNDLSPIQPSYVPPNVKFIIDDFEDDWAYGDQKFDYIHARYMATTVKDFPRLLRQCYSNVTPGGWVEFQDWDTRLHSEDRSTHGTSLQQYYDLTIPAFNRLGVEPAPGPHLEGWFREAGFVDIHVEKFLVPLGAWPKDKRLKTLGLWNMLQADTGFEAAAMAVLTRYEGWSKEEVKILASKTRSDARNPDIHGLFDFYVVYGRRPV</sequence>
<dbReference type="GO" id="GO:0008168">
    <property type="term" value="F:methyltransferase activity"/>
    <property type="evidence" value="ECO:0007669"/>
    <property type="project" value="UniProtKB-KW"/>
</dbReference>
<dbReference type="GeneID" id="39601669"/>
<dbReference type="AlphaFoldDB" id="A0A443I475"/>
<protein>
    <submittedName>
        <fullName evidence="2">S-adenosyl-L-methionine-dependent methyltransferase</fullName>
    </submittedName>
</protein>
<dbReference type="Gene3D" id="3.40.50.150">
    <property type="entry name" value="Vaccinia Virus protein VP39"/>
    <property type="match status" value="1"/>
</dbReference>
<comment type="caution">
    <text evidence="2">The sequence shown here is derived from an EMBL/GenBank/DDBJ whole genome shotgun (WGS) entry which is preliminary data.</text>
</comment>
<accession>A0A443I475</accession>
<dbReference type="EMBL" id="RCNU01000001">
    <property type="protein sequence ID" value="RWQ98879.1"/>
    <property type="molecule type" value="Genomic_DNA"/>
</dbReference>
<feature type="compositionally biased region" description="Low complexity" evidence="1">
    <location>
        <begin position="1"/>
        <end position="26"/>
    </location>
</feature>
<keyword evidence="2" id="KW-0489">Methyltransferase</keyword>